<dbReference type="Pfam" id="PF08323">
    <property type="entry name" value="Glyco_transf_5"/>
    <property type="match status" value="1"/>
</dbReference>
<evidence type="ECO:0000259" key="3">
    <source>
        <dbReference type="Pfam" id="PF08323"/>
    </source>
</evidence>
<dbReference type="CDD" id="cd03791">
    <property type="entry name" value="GT5_Glycogen_synthase_DULL1-like"/>
    <property type="match status" value="1"/>
</dbReference>
<protein>
    <recommendedName>
        <fullName evidence="3">Starch synthase catalytic domain-containing protein</fullName>
    </recommendedName>
</protein>
<keyword evidence="2" id="KW-0808">Transferase</keyword>
<sequence>MKILLVSSEVAPFAKTGGLADIAGSLPSALKSLGCDVKVFTPYYRETKKGGFNIKLIKKDIKTELGNASFDFSLYHCKKGRVDFYFIEREEFFNRDFLYGTPSGNYPDNAVRFAFFANAVLRSAQTLNFKPDIIHCNDWQTALIPFYLKYKLKDLDFFKDTKTLFTVHNLAYQGLFAKEAMPQVGVSYEFFTMDTLEFYGNFSFIKSGLLYSDAISTVSKGYAKEILTKEHGCGLEGLLKLCKGDIYGIINGVDYSQWNPETDKFIKTRYDKKS</sequence>
<dbReference type="Gene3D" id="3.40.50.2000">
    <property type="entry name" value="Glycogen Phosphorylase B"/>
    <property type="match status" value="1"/>
</dbReference>
<name>X1L632_9ZZZZ</name>
<dbReference type="PANTHER" id="PTHR45825:SF11">
    <property type="entry name" value="ALPHA AMYLASE DOMAIN-CONTAINING PROTEIN"/>
    <property type="match status" value="1"/>
</dbReference>
<dbReference type="PANTHER" id="PTHR45825">
    <property type="entry name" value="GRANULE-BOUND STARCH SYNTHASE 1, CHLOROPLASTIC/AMYLOPLASTIC"/>
    <property type="match status" value="1"/>
</dbReference>
<proteinExistence type="predicted"/>
<feature type="non-terminal residue" evidence="4">
    <location>
        <position position="274"/>
    </location>
</feature>
<comment type="caution">
    <text evidence="4">The sequence shown here is derived from an EMBL/GenBank/DDBJ whole genome shotgun (WGS) entry which is preliminary data.</text>
</comment>
<evidence type="ECO:0000313" key="4">
    <source>
        <dbReference type="EMBL" id="GAI14433.1"/>
    </source>
</evidence>
<dbReference type="InterPro" id="IPR013534">
    <property type="entry name" value="Starch_synth_cat_dom"/>
</dbReference>
<dbReference type="GO" id="GO:0016757">
    <property type="term" value="F:glycosyltransferase activity"/>
    <property type="evidence" value="ECO:0007669"/>
    <property type="project" value="UniProtKB-KW"/>
</dbReference>
<keyword evidence="1" id="KW-0328">Glycosyltransferase</keyword>
<feature type="domain" description="Starch synthase catalytic" evidence="3">
    <location>
        <begin position="2"/>
        <end position="240"/>
    </location>
</feature>
<reference evidence="4" key="1">
    <citation type="journal article" date="2014" name="Front. Microbiol.">
        <title>High frequency of phylogenetically diverse reductive dehalogenase-homologous genes in deep subseafloor sedimentary metagenomes.</title>
        <authorList>
            <person name="Kawai M."/>
            <person name="Futagami T."/>
            <person name="Toyoda A."/>
            <person name="Takaki Y."/>
            <person name="Nishi S."/>
            <person name="Hori S."/>
            <person name="Arai W."/>
            <person name="Tsubouchi T."/>
            <person name="Morono Y."/>
            <person name="Uchiyama I."/>
            <person name="Ito T."/>
            <person name="Fujiyama A."/>
            <person name="Inagaki F."/>
            <person name="Takami H."/>
        </authorList>
    </citation>
    <scope>NUCLEOTIDE SEQUENCE</scope>
    <source>
        <strain evidence="4">Expedition CK06-06</strain>
    </source>
</reference>
<dbReference type="EMBL" id="BARV01004005">
    <property type="protein sequence ID" value="GAI14433.1"/>
    <property type="molecule type" value="Genomic_DNA"/>
</dbReference>
<dbReference type="AlphaFoldDB" id="X1L632"/>
<dbReference type="SUPFAM" id="SSF53756">
    <property type="entry name" value="UDP-Glycosyltransferase/glycogen phosphorylase"/>
    <property type="match status" value="1"/>
</dbReference>
<accession>X1L632</accession>
<organism evidence="4">
    <name type="scientific">marine sediment metagenome</name>
    <dbReference type="NCBI Taxonomy" id="412755"/>
    <lineage>
        <taxon>unclassified sequences</taxon>
        <taxon>metagenomes</taxon>
        <taxon>ecological metagenomes</taxon>
    </lineage>
</organism>
<gene>
    <name evidence="4" type="ORF">S06H3_09199</name>
</gene>
<evidence type="ECO:0000256" key="1">
    <source>
        <dbReference type="ARBA" id="ARBA00022676"/>
    </source>
</evidence>
<evidence type="ECO:0000256" key="2">
    <source>
        <dbReference type="ARBA" id="ARBA00022679"/>
    </source>
</evidence>